<organism evidence="1 2">
    <name type="scientific">[Torrubiella] hemipterigena</name>
    <dbReference type="NCBI Taxonomy" id="1531966"/>
    <lineage>
        <taxon>Eukaryota</taxon>
        <taxon>Fungi</taxon>
        <taxon>Dikarya</taxon>
        <taxon>Ascomycota</taxon>
        <taxon>Pezizomycotina</taxon>
        <taxon>Sordariomycetes</taxon>
        <taxon>Hypocreomycetidae</taxon>
        <taxon>Hypocreales</taxon>
        <taxon>Clavicipitaceae</taxon>
        <taxon>Clavicipitaceae incertae sedis</taxon>
        <taxon>'Torrubiella' clade</taxon>
    </lineage>
</organism>
<dbReference type="HOGENOM" id="CLU_797367_0_0_1"/>
<evidence type="ECO:0000313" key="1">
    <source>
        <dbReference type="EMBL" id="CEJ93820.1"/>
    </source>
</evidence>
<gene>
    <name evidence="1" type="ORF">VHEMI09387</name>
</gene>
<protein>
    <submittedName>
        <fullName evidence="1">Uncharacterized protein</fullName>
    </submittedName>
</protein>
<sequence>MADYELTVAQVYAAAIRERIEELENLGPLAEVVHPRRLQDIKASPHYNPLEISGNRLDPELHVKGARLGLVAQVAGRHGLDGWEHFAFDRSWITFELCVHKKGSYRGGKISFILWDVLCMGKSVGNIINPDKHGTRPPIEQAHEFRMFLMLFILAEADSKIREHVVDTEMEAILTDLDTIAEWEGTESLAPTREPILENWNHELFNRARLIDTMLDVPRPEPDIPLGQPGRVVGNGSVIPTSFAAAGLQGFINSYKGWHGGRQLMTFIDNKWLGLGAVTVLPGDELWLIPGLGAPAILRPLPRDATEIGPHRYNFFGATYIYACMGFEEIIKDHVGEDYLGLEENTVP</sequence>
<dbReference type="EMBL" id="CDHN01000006">
    <property type="protein sequence ID" value="CEJ93820.1"/>
    <property type="molecule type" value="Genomic_DNA"/>
</dbReference>
<dbReference type="OrthoDB" id="4106239at2759"/>
<reference evidence="1 2" key="1">
    <citation type="journal article" date="2015" name="Genome Announc.">
        <title>Draft Genome Sequence and Gene Annotation of the Entomopathogenic Fungus Verticillium hemipterigenum.</title>
        <authorList>
            <person name="Horn F."/>
            <person name="Habel A."/>
            <person name="Scharf D.H."/>
            <person name="Dworschak J."/>
            <person name="Brakhage A.A."/>
            <person name="Guthke R."/>
            <person name="Hertweck C."/>
            <person name="Linde J."/>
        </authorList>
    </citation>
    <scope>NUCLEOTIDE SEQUENCE [LARGE SCALE GENOMIC DNA]</scope>
</reference>
<dbReference type="Proteomes" id="UP000039046">
    <property type="component" value="Unassembled WGS sequence"/>
</dbReference>
<keyword evidence="2" id="KW-1185">Reference proteome</keyword>
<name>A0A0A1TPY4_9HYPO</name>
<dbReference type="AlphaFoldDB" id="A0A0A1TPY4"/>
<proteinExistence type="predicted"/>
<evidence type="ECO:0000313" key="2">
    <source>
        <dbReference type="Proteomes" id="UP000039046"/>
    </source>
</evidence>
<dbReference type="STRING" id="1531966.A0A0A1TPY4"/>
<accession>A0A0A1TPY4</accession>